<evidence type="ECO:0000313" key="1">
    <source>
        <dbReference type="EMBL" id="KAI4468641.1"/>
    </source>
</evidence>
<reference evidence="1" key="1">
    <citation type="submission" date="2022-04" db="EMBL/GenBank/DDBJ databases">
        <title>Chromosome-scale genome assembly of Holotrichia oblita Faldermann.</title>
        <authorList>
            <person name="Rongchong L."/>
        </authorList>
    </citation>
    <scope>NUCLEOTIDE SEQUENCE</scope>
    <source>
        <strain evidence="1">81SQS9</strain>
    </source>
</reference>
<dbReference type="Proteomes" id="UP001056778">
    <property type="component" value="Chromosome 2"/>
</dbReference>
<proteinExistence type="predicted"/>
<protein>
    <submittedName>
        <fullName evidence="1">Phosphofurin acidic cluster sorting protein</fullName>
    </submittedName>
</protein>
<keyword evidence="2" id="KW-1185">Reference proteome</keyword>
<organism evidence="1 2">
    <name type="scientific">Holotrichia oblita</name>
    <name type="common">Chafer beetle</name>
    <dbReference type="NCBI Taxonomy" id="644536"/>
    <lineage>
        <taxon>Eukaryota</taxon>
        <taxon>Metazoa</taxon>
        <taxon>Ecdysozoa</taxon>
        <taxon>Arthropoda</taxon>
        <taxon>Hexapoda</taxon>
        <taxon>Insecta</taxon>
        <taxon>Pterygota</taxon>
        <taxon>Neoptera</taxon>
        <taxon>Endopterygota</taxon>
        <taxon>Coleoptera</taxon>
        <taxon>Polyphaga</taxon>
        <taxon>Scarabaeiformia</taxon>
        <taxon>Scarabaeidae</taxon>
        <taxon>Melolonthinae</taxon>
        <taxon>Holotrichia</taxon>
    </lineage>
</organism>
<accession>A0ACB9TPD0</accession>
<name>A0ACB9TPD0_HOLOL</name>
<comment type="caution">
    <text evidence="1">The sequence shown here is derived from an EMBL/GenBank/DDBJ whole genome shotgun (WGS) entry which is preliminary data.</text>
</comment>
<evidence type="ECO:0000313" key="2">
    <source>
        <dbReference type="Proteomes" id="UP001056778"/>
    </source>
</evidence>
<dbReference type="EMBL" id="CM043016">
    <property type="protein sequence ID" value="KAI4468641.1"/>
    <property type="molecule type" value="Genomic_DNA"/>
</dbReference>
<gene>
    <name evidence="1" type="ORF">MML48_2g00006735</name>
</gene>
<sequence>MNILIMTDKINKTMTGAGTAAPNKPVPMKLFATWEVDRTPSNCIPRLCTLTLTRLVVLRPLGNDLSSISIAVKMQSSKRTLRSNEFVLPSSGLLDTGLELTFSLQYPHFLKRDGNRLHILLQRRKRYKNRTMLGFKTLAEGIIRMDQVLQRQMDIDLELMADSGGKEKGNIPVARISVLQLCSTPVDQEHKSERDRDFSDDEDEFSSGEEEAVDLSDSEPLRKLPHTRHNLKQRFVSLLRRFRMVDTEEGSSAALANPSDIQALFQELESLSCDDDSGGEQDTMSISSTPKPSLRPFFSSSRSLLDSNVSHEVERSGDDKNYSGSDGNADLCGTDYEAQSDLQTGSPPRDKNIMKIRGATDADTLQEAFERKTKLFRTSASGVKKKHSLSIGTETTTPESISARKSFLEQVTRILPLEEAILPDCVVLMSGPEPQATSLVPRLAPIHRIFQPASAPEARAVITSLFNKIQKYCNTCAKPANPVKLLLIGGDALVGWSLRPYVDLMSTKSPDWLSYIKFFIVPFGVSSVAKHLASLDTGYAALFPPDQELKIDELASRIQRYLNVPSSAPTAQLPLAEAMLNCQDDSSQQFIPFVNEVRVGPSDSALSVSVDLEDLMCSSPPAPPLTPPSSPNVQARESPWEPLELQLDYWQLPKSNEKTDKNKQDGKTSLKMLFRGLQATPGLSLTMHFANKEKKQKIMRLGKKKERDVEARSQCVDGISRLICSAKPSHASPMRVLIDGAEWTGVKFFQLSSTWQTHVKHLSVALVGVPLACAD</sequence>